<dbReference type="Pfam" id="PF05556">
    <property type="entry name" value="Calsarcin"/>
    <property type="match status" value="1"/>
</dbReference>
<dbReference type="EMBL" id="LSYS01001584">
    <property type="protein sequence ID" value="OPJ88095.1"/>
    <property type="molecule type" value="Genomic_DNA"/>
</dbReference>
<organism evidence="4 5">
    <name type="scientific">Patagioenas fasciata monilis</name>
    <dbReference type="NCBI Taxonomy" id="372326"/>
    <lineage>
        <taxon>Eukaryota</taxon>
        <taxon>Metazoa</taxon>
        <taxon>Chordata</taxon>
        <taxon>Craniata</taxon>
        <taxon>Vertebrata</taxon>
        <taxon>Euteleostomi</taxon>
        <taxon>Archelosauria</taxon>
        <taxon>Archosauria</taxon>
        <taxon>Dinosauria</taxon>
        <taxon>Saurischia</taxon>
        <taxon>Theropoda</taxon>
        <taxon>Coelurosauria</taxon>
        <taxon>Aves</taxon>
        <taxon>Neognathae</taxon>
        <taxon>Neoaves</taxon>
        <taxon>Columbimorphae</taxon>
        <taxon>Columbiformes</taxon>
        <taxon>Columbidae</taxon>
        <taxon>Patagioenas</taxon>
    </lineage>
</organism>
<proteinExistence type="inferred from homology"/>
<dbReference type="STRING" id="372326.A0A1V4KUT6"/>
<evidence type="ECO:0000256" key="1">
    <source>
        <dbReference type="ARBA" id="ARBA00009126"/>
    </source>
</evidence>
<sequence>MTIMQPGPEDAPQLDLGKKVSTPQDLMIEELSLRNNRGSRLFQQRQKRMQRFVFEHPSGYRQLPGVGGSHHTRKGGTEETANEWTAGEDGGLQNYHSEIHVAASPQGGPPEVPKKTEKVLQMSKILNPDSLAPGYSGPLKEVPPEKFNVTAIPKGYRSPWHELLGDKDNALHSKNQPPVRPSPWDFRSFNRANQLRTSHLLKIRGFVTITHFLTLAPFMHKTSLLLLVEPIERDYGKGLPPHLTGHWSVTCPLCPPWIWST</sequence>
<dbReference type="GO" id="GO:0030018">
    <property type="term" value="C:Z disc"/>
    <property type="evidence" value="ECO:0007669"/>
    <property type="project" value="InterPro"/>
</dbReference>
<dbReference type="PANTHER" id="PTHR15941:SF15">
    <property type="entry name" value="MYOZENIN-3"/>
    <property type="match status" value="1"/>
</dbReference>
<dbReference type="PANTHER" id="PTHR15941">
    <property type="entry name" value="MYOZENIN"/>
    <property type="match status" value="1"/>
</dbReference>
<evidence type="ECO:0000313" key="4">
    <source>
        <dbReference type="EMBL" id="OPJ88095.1"/>
    </source>
</evidence>
<dbReference type="Proteomes" id="UP000190648">
    <property type="component" value="Unassembled WGS sequence"/>
</dbReference>
<name>A0A1V4KUT6_PATFA</name>
<dbReference type="AlphaFoldDB" id="A0A1V4KUT6"/>
<accession>A0A1V4KUT6</accession>
<comment type="caution">
    <text evidence="4">The sequence shown here is derived from an EMBL/GenBank/DDBJ whole genome shotgun (WGS) entry which is preliminary data.</text>
</comment>
<keyword evidence="5" id="KW-1185">Reference proteome</keyword>
<keyword evidence="2" id="KW-0597">Phosphoprotein</keyword>
<dbReference type="GO" id="GO:0031433">
    <property type="term" value="F:telethonin binding"/>
    <property type="evidence" value="ECO:0007669"/>
    <property type="project" value="TreeGrafter"/>
</dbReference>
<evidence type="ECO:0000313" key="5">
    <source>
        <dbReference type="Proteomes" id="UP000190648"/>
    </source>
</evidence>
<dbReference type="InterPro" id="IPR008438">
    <property type="entry name" value="MYOZ"/>
</dbReference>
<gene>
    <name evidence="4" type="primary">MYOZ3</name>
    <name evidence="4" type="ORF">AV530_008124</name>
</gene>
<evidence type="ECO:0000256" key="2">
    <source>
        <dbReference type="ARBA" id="ARBA00022553"/>
    </source>
</evidence>
<dbReference type="GO" id="GO:0015629">
    <property type="term" value="C:actin cytoskeleton"/>
    <property type="evidence" value="ECO:0007669"/>
    <property type="project" value="TreeGrafter"/>
</dbReference>
<feature type="region of interest" description="Disordered" evidence="3">
    <location>
        <begin position="58"/>
        <end position="87"/>
    </location>
</feature>
<dbReference type="OrthoDB" id="9887337at2759"/>
<reference evidence="4 5" key="1">
    <citation type="submission" date="2016-02" db="EMBL/GenBank/DDBJ databases">
        <title>Band-tailed pigeon sequencing and assembly.</title>
        <authorList>
            <person name="Soares A.E."/>
            <person name="Novak B.J."/>
            <person name="Rice E.S."/>
            <person name="O'Connell B."/>
            <person name="Chang D."/>
            <person name="Weber S."/>
            <person name="Shapiro B."/>
        </authorList>
    </citation>
    <scope>NUCLEOTIDE SEQUENCE [LARGE SCALE GENOMIC DNA]</scope>
    <source>
        <strain evidence="4">BTP2013</strain>
        <tissue evidence="4">Blood</tissue>
    </source>
</reference>
<feature type="region of interest" description="Disordered" evidence="3">
    <location>
        <begin position="1"/>
        <end position="21"/>
    </location>
</feature>
<dbReference type="GO" id="GO:0051373">
    <property type="term" value="F:FATZ binding"/>
    <property type="evidence" value="ECO:0007669"/>
    <property type="project" value="TreeGrafter"/>
</dbReference>
<comment type="similarity">
    <text evidence="1">Belongs to the myozenin family.</text>
</comment>
<evidence type="ECO:0000256" key="3">
    <source>
        <dbReference type="SAM" id="MobiDB-lite"/>
    </source>
</evidence>
<dbReference type="GO" id="GO:0003779">
    <property type="term" value="F:actin binding"/>
    <property type="evidence" value="ECO:0007669"/>
    <property type="project" value="TreeGrafter"/>
</dbReference>
<protein>
    <submittedName>
        <fullName evidence="4">Myozenin-3 isoform B</fullName>
    </submittedName>
</protein>